<accession>A0A9D6V3L8</accession>
<feature type="domain" description="Amidohydrolase-related" evidence="2">
    <location>
        <begin position="27"/>
        <end position="294"/>
    </location>
</feature>
<sequence>MSRQIGSLSALDDKEGTQIPGSLPTVIDAHVHLFPDELFAAIWAWFDKFAWPIRYKLDSQGVIEFLLSRGIDRIVGLHYAHRPGIARHLNRYMASLCKSCPQLIGTATIFPGEKADRDILEEAFQMGLAGVKLHSHVQFFSMDSPEMHEIYEICSEYQKPLIMHVGREPKSPVFNYKTDPYEICGADKVEPVLKGYPNLNVIVPHLGADEYAAFAKLIHDYDNLWLDIAMVLADYLPQTNPPKLSEMRSDRVLYGTDFPHLPYAWDRELKRLCALGLSESDLAMVLGGNALSLFLDSRE</sequence>
<dbReference type="GO" id="GO:0019748">
    <property type="term" value="P:secondary metabolic process"/>
    <property type="evidence" value="ECO:0007669"/>
    <property type="project" value="TreeGrafter"/>
</dbReference>
<dbReference type="GO" id="GO:0016787">
    <property type="term" value="F:hydrolase activity"/>
    <property type="evidence" value="ECO:0007669"/>
    <property type="project" value="InterPro"/>
</dbReference>
<dbReference type="CDD" id="cd01292">
    <property type="entry name" value="metallo-dependent_hydrolases"/>
    <property type="match status" value="1"/>
</dbReference>
<organism evidence="3 4">
    <name type="scientific">Desulfomonile tiedjei</name>
    <dbReference type="NCBI Taxonomy" id="2358"/>
    <lineage>
        <taxon>Bacteria</taxon>
        <taxon>Pseudomonadati</taxon>
        <taxon>Thermodesulfobacteriota</taxon>
        <taxon>Desulfomonilia</taxon>
        <taxon>Desulfomonilales</taxon>
        <taxon>Desulfomonilaceae</taxon>
        <taxon>Desulfomonile</taxon>
    </lineage>
</organism>
<evidence type="ECO:0000313" key="3">
    <source>
        <dbReference type="EMBL" id="MBI5251258.1"/>
    </source>
</evidence>
<dbReference type="Proteomes" id="UP000807825">
    <property type="component" value="Unassembled WGS sequence"/>
</dbReference>
<dbReference type="PANTHER" id="PTHR21240">
    <property type="entry name" value="2-AMINO-3-CARBOXYLMUCONATE-6-SEMIALDEHYDE DECARBOXYLASE"/>
    <property type="match status" value="1"/>
</dbReference>
<dbReference type="EMBL" id="JACRDE010000453">
    <property type="protein sequence ID" value="MBI5251258.1"/>
    <property type="molecule type" value="Genomic_DNA"/>
</dbReference>
<protein>
    <submittedName>
        <fullName evidence="3">Amidohydrolase</fullName>
    </submittedName>
</protein>
<dbReference type="Pfam" id="PF04909">
    <property type="entry name" value="Amidohydro_2"/>
    <property type="match status" value="1"/>
</dbReference>
<dbReference type="PANTHER" id="PTHR21240:SF28">
    <property type="entry name" value="ISO-OROTATE DECARBOXYLASE (EUROFUNG)"/>
    <property type="match status" value="1"/>
</dbReference>
<evidence type="ECO:0000256" key="1">
    <source>
        <dbReference type="ARBA" id="ARBA00023239"/>
    </source>
</evidence>
<dbReference type="GO" id="GO:0016831">
    <property type="term" value="F:carboxy-lyase activity"/>
    <property type="evidence" value="ECO:0007669"/>
    <property type="project" value="InterPro"/>
</dbReference>
<proteinExistence type="predicted"/>
<dbReference type="Gene3D" id="3.20.20.140">
    <property type="entry name" value="Metal-dependent hydrolases"/>
    <property type="match status" value="1"/>
</dbReference>
<evidence type="ECO:0000259" key="2">
    <source>
        <dbReference type="Pfam" id="PF04909"/>
    </source>
</evidence>
<comment type="caution">
    <text evidence="3">The sequence shown here is derived from an EMBL/GenBank/DDBJ whole genome shotgun (WGS) entry which is preliminary data.</text>
</comment>
<dbReference type="GO" id="GO:0005737">
    <property type="term" value="C:cytoplasm"/>
    <property type="evidence" value="ECO:0007669"/>
    <property type="project" value="TreeGrafter"/>
</dbReference>
<dbReference type="InterPro" id="IPR006680">
    <property type="entry name" value="Amidohydro-rel"/>
</dbReference>
<keyword evidence="1" id="KW-0456">Lyase</keyword>
<dbReference type="InterPro" id="IPR032466">
    <property type="entry name" value="Metal_Hydrolase"/>
</dbReference>
<dbReference type="SUPFAM" id="SSF51556">
    <property type="entry name" value="Metallo-dependent hydrolases"/>
    <property type="match status" value="1"/>
</dbReference>
<reference evidence="3" key="1">
    <citation type="submission" date="2020-07" db="EMBL/GenBank/DDBJ databases">
        <title>Huge and variable diversity of episymbiotic CPR bacteria and DPANN archaea in groundwater ecosystems.</title>
        <authorList>
            <person name="He C.Y."/>
            <person name="Keren R."/>
            <person name="Whittaker M."/>
            <person name="Farag I.F."/>
            <person name="Doudna J."/>
            <person name="Cate J.H.D."/>
            <person name="Banfield J.F."/>
        </authorList>
    </citation>
    <scope>NUCLEOTIDE SEQUENCE</scope>
    <source>
        <strain evidence="3">NC_groundwater_1664_Pr3_B-0.1um_52_9</strain>
    </source>
</reference>
<name>A0A9D6V3L8_9BACT</name>
<dbReference type="AlphaFoldDB" id="A0A9D6V3L8"/>
<evidence type="ECO:0000313" key="4">
    <source>
        <dbReference type="Proteomes" id="UP000807825"/>
    </source>
</evidence>
<gene>
    <name evidence="3" type="ORF">HY912_17355</name>
</gene>
<dbReference type="InterPro" id="IPR032465">
    <property type="entry name" value="ACMSD"/>
</dbReference>